<dbReference type="EMBL" id="ML208534">
    <property type="protein sequence ID" value="TFK63207.1"/>
    <property type="molecule type" value="Genomic_DNA"/>
</dbReference>
<gene>
    <name evidence="1" type="ORF">BDN72DRAFT_862271</name>
</gene>
<reference evidence="1 2" key="1">
    <citation type="journal article" date="2019" name="Nat. Ecol. Evol.">
        <title>Megaphylogeny resolves global patterns of mushroom evolution.</title>
        <authorList>
            <person name="Varga T."/>
            <person name="Krizsan K."/>
            <person name="Foldi C."/>
            <person name="Dima B."/>
            <person name="Sanchez-Garcia M."/>
            <person name="Sanchez-Ramirez S."/>
            <person name="Szollosi G.J."/>
            <person name="Szarkandi J.G."/>
            <person name="Papp V."/>
            <person name="Albert L."/>
            <person name="Andreopoulos W."/>
            <person name="Angelini C."/>
            <person name="Antonin V."/>
            <person name="Barry K.W."/>
            <person name="Bougher N.L."/>
            <person name="Buchanan P."/>
            <person name="Buyck B."/>
            <person name="Bense V."/>
            <person name="Catcheside P."/>
            <person name="Chovatia M."/>
            <person name="Cooper J."/>
            <person name="Damon W."/>
            <person name="Desjardin D."/>
            <person name="Finy P."/>
            <person name="Geml J."/>
            <person name="Haridas S."/>
            <person name="Hughes K."/>
            <person name="Justo A."/>
            <person name="Karasinski D."/>
            <person name="Kautmanova I."/>
            <person name="Kiss B."/>
            <person name="Kocsube S."/>
            <person name="Kotiranta H."/>
            <person name="LaButti K.M."/>
            <person name="Lechner B.E."/>
            <person name="Liimatainen K."/>
            <person name="Lipzen A."/>
            <person name="Lukacs Z."/>
            <person name="Mihaltcheva S."/>
            <person name="Morgado L.N."/>
            <person name="Niskanen T."/>
            <person name="Noordeloos M.E."/>
            <person name="Ohm R.A."/>
            <person name="Ortiz-Santana B."/>
            <person name="Ovrebo C."/>
            <person name="Racz N."/>
            <person name="Riley R."/>
            <person name="Savchenko A."/>
            <person name="Shiryaev A."/>
            <person name="Soop K."/>
            <person name="Spirin V."/>
            <person name="Szebenyi C."/>
            <person name="Tomsovsky M."/>
            <person name="Tulloss R.E."/>
            <person name="Uehling J."/>
            <person name="Grigoriev I.V."/>
            <person name="Vagvolgyi C."/>
            <person name="Papp T."/>
            <person name="Martin F.M."/>
            <person name="Miettinen O."/>
            <person name="Hibbett D.S."/>
            <person name="Nagy L.G."/>
        </authorList>
    </citation>
    <scope>NUCLEOTIDE SEQUENCE [LARGE SCALE GENOMIC DNA]</scope>
    <source>
        <strain evidence="1 2">NL-1719</strain>
    </source>
</reference>
<organism evidence="1 2">
    <name type="scientific">Pluteus cervinus</name>
    <dbReference type="NCBI Taxonomy" id="181527"/>
    <lineage>
        <taxon>Eukaryota</taxon>
        <taxon>Fungi</taxon>
        <taxon>Dikarya</taxon>
        <taxon>Basidiomycota</taxon>
        <taxon>Agaricomycotina</taxon>
        <taxon>Agaricomycetes</taxon>
        <taxon>Agaricomycetidae</taxon>
        <taxon>Agaricales</taxon>
        <taxon>Pluteineae</taxon>
        <taxon>Pluteaceae</taxon>
        <taxon>Pluteus</taxon>
    </lineage>
</organism>
<name>A0ACD3AC98_9AGAR</name>
<evidence type="ECO:0000313" key="1">
    <source>
        <dbReference type="EMBL" id="TFK63207.1"/>
    </source>
</evidence>
<sequence>MSTPNAYSRDAAIVPHIFKVLLAVDQVSFGMASRLHYDLLLKFRTEAYLAKNILSFFFKPGQITAFRALLETTHAIIGGSAAISFFQRTHPGKELDVFVEGTRARPLLAWLRLNFQVVKPSVSSIKAAYFSETAVCEVFVFNGNKRSIKVLTTYRSAVEAVLRSSLTCTMNFITHEAAYFLFPLETFQRGEAFATGGMYDPSTARFRRMYEERGWRLNTGSLNRACQLRYIGDRQCWRIGDIFLETQMDAGKQHGPLDFFYSFEVVYAPITNIVFRCLREGILGHQYTYPDRLEVRSFWLKMKEKRLDEPQVQLELKFFLGKLQDNFVDPLEAVFRNS</sequence>
<accession>A0ACD3AC98</accession>
<evidence type="ECO:0000313" key="2">
    <source>
        <dbReference type="Proteomes" id="UP000308600"/>
    </source>
</evidence>
<proteinExistence type="predicted"/>
<dbReference type="Proteomes" id="UP000308600">
    <property type="component" value="Unassembled WGS sequence"/>
</dbReference>
<keyword evidence="2" id="KW-1185">Reference proteome</keyword>
<protein>
    <submittedName>
        <fullName evidence="1">Uncharacterized protein</fullName>
    </submittedName>
</protein>